<evidence type="ECO:0000313" key="4">
    <source>
        <dbReference type="EMBL" id="SDG84262.1"/>
    </source>
</evidence>
<keyword evidence="1" id="KW-0175">Coiled coil</keyword>
<evidence type="ECO:0000256" key="2">
    <source>
        <dbReference type="SAM" id="MobiDB-lite"/>
    </source>
</evidence>
<protein>
    <submittedName>
        <fullName evidence="4">Uncharacterized protein</fullName>
    </submittedName>
</protein>
<feature type="region of interest" description="Disordered" evidence="2">
    <location>
        <begin position="429"/>
        <end position="463"/>
    </location>
</feature>
<keyword evidence="3" id="KW-0812">Transmembrane</keyword>
<evidence type="ECO:0000256" key="1">
    <source>
        <dbReference type="SAM" id="Coils"/>
    </source>
</evidence>
<gene>
    <name evidence="4" type="ORF">SAMN04487996_12422</name>
</gene>
<dbReference type="RefSeq" id="WP_090156925.1">
    <property type="nucleotide sequence ID" value="NZ_FNAN01000024.1"/>
</dbReference>
<feature type="compositionally biased region" description="Basic and acidic residues" evidence="2">
    <location>
        <begin position="453"/>
        <end position="463"/>
    </location>
</feature>
<evidence type="ECO:0000256" key="3">
    <source>
        <dbReference type="SAM" id="Phobius"/>
    </source>
</evidence>
<feature type="transmembrane region" description="Helical" evidence="3">
    <location>
        <begin position="154"/>
        <end position="172"/>
    </location>
</feature>
<dbReference type="EMBL" id="FNAN01000024">
    <property type="protein sequence ID" value="SDG84262.1"/>
    <property type="molecule type" value="Genomic_DNA"/>
</dbReference>
<proteinExistence type="predicted"/>
<keyword evidence="3" id="KW-1133">Transmembrane helix</keyword>
<dbReference type="STRING" id="659014.SAMN04487996_12422"/>
<evidence type="ECO:0000313" key="5">
    <source>
        <dbReference type="Proteomes" id="UP000198748"/>
    </source>
</evidence>
<feature type="coiled-coil region" evidence="1">
    <location>
        <begin position="357"/>
        <end position="384"/>
    </location>
</feature>
<dbReference type="Proteomes" id="UP000198748">
    <property type="component" value="Unassembled WGS sequence"/>
</dbReference>
<organism evidence="4 5">
    <name type="scientific">Dyadobacter soli</name>
    <dbReference type="NCBI Taxonomy" id="659014"/>
    <lineage>
        <taxon>Bacteria</taxon>
        <taxon>Pseudomonadati</taxon>
        <taxon>Bacteroidota</taxon>
        <taxon>Cytophagia</taxon>
        <taxon>Cytophagales</taxon>
        <taxon>Spirosomataceae</taxon>
        <taxon>Dyadobacter</taxon>
    </lineage>
</organism>
<dbReference type="AlphaFoldDB" id="A0A1G7XJ89"/>
<keyword evidence="5" id="KW-1185">Reference proteome</keyword>
<feature type="coiled-coil region" evidence="1">
    <location>
        <begin position="45"/>
        <end position="110"/>
    </location>
</feature>
<feature type="transmembrane region" description="Helical" evidence="3">
    <location>
        <begin position="193"/>
        <end position="213"/>
    </location>
</feature>
<accession>A0A1G7XJ89</accession>
<reference evidence="5" key="1">
    <citation type="submission" date="2016-10" db="EMBL/GenBank/DDBJ databases">
        <authorList>
            <person name="Varghese N."/>
            <person name="Submissions S."/>
        </authorList>
    </citation>
    <scope>NUCLEOTIDE SEQUENCE [LARGE SCALE GENOMIC DNA]</scope>
    <source>
        <strain evidence="5">DSM 25329</strain>
    </source>
</reference>
<dbReference type="OrthoDB" id="936599at2"/>
<keyword evidence="3" id="KW-0472">Membrane</keyword>
<feature type="transmembrane region" description="Helical" evidence="3">
    <location>
        <begin position="115"/>
        <end position="142"/>
    </location>
</feature>
<name>A0A1G7XJ89_9BACT</name>
<sequence length="463" mass="52374">MNEQNPNENGDYQHGYTRGMEGIDREVYENYLSSNVNHGWIQDRLNEKKQELSETRGRNQQALAEHKTAYGKLQNEVMGLNNAATQMKDMERSINEIDAQTGELREKRAEKAPSYSLIAGLIFLAAGISFIAGDLIISHEIVAYALNIRNSNEAWAFAIGLAMLSVLLKPAYDRLVEEPYHKEDSPKAKSRYAGFKLVLSIFAIVTLIVLGWFRYEAYRTDKLKEAINKSVKNLQLNAVDPLTGAPVDSPALTKKIEQALQNSDQLNLDLVNSPWALLSFVLSGVLFAIAGAVSLGMALPVLQGFWYRWLQIDPKLARLRRRRKRILKQMEPLQLLVTQHMTQKTVLENDIELLPKLEELKAEEAKIRAEIEALENERKSALTDSRVQSFGDGYAHGQVTRDVMNEEEYDAWRNSHLTVSNLALRAKSNASADRAVPRTRSTGMRPHQAIRKAITDRFDENNL</sequence>
<feature type="transmembrane region" description="Helical" evidence="3">
    <location>
        <begin position="275"/>
        <end position="302"/>
    </location>
</feature>